<dbReference type="CDD" id="cd06661">
    <property type="entry name" value="GGCT_like"/>
    <property type="match status" value="1"/>
</dbReference>
<dbReference type="EMBL" id="JAFKCU010000005">
    <property type="protein sequence ID" value="MBN7817440.1"/>
    <property type="molecule type" value="Genomic_DNA"/>
</dbReference>
<protein>
    <submittedName>
        <fullName evidence="2">Gamma-glutamylcyclotransferase</fullName>
    </submittedName>
</protein>
<organism evidence="2 3">
    <name type="scientific">Algoriphagus pacificus</name>
    <dbReference type="NCBI Taxonomy" id="2811234"/>
    <lineage>
        <taxon>Bacteria</taxon>
        <taxon>Pseudomonadati</taxon>
        <taxon>Bacteroidota</taxon>
        <taxon>Cytophagia</taxon>
        <taxon>Cytophagales</taxon>
        <taxon>Cyclobacteriaceae</taxon>
        <taxon>Algoriphagus</taxon>
    </lineage>
</organism>
<keyword evidence="1" id="KW-0456">Lyase</keyword>
<reference evidence="2 3" key="1">
    <citation type="submission" date="2021-03" db="EMBL/GenBank/DDBJ databases">
        <title>novel species isolated from a fishpond in China.</title>
        <authorList>
            <person name="Lu H."/>
            <person name="Cai Z."/>
        </authorList>
    </citation>
    <scope>NUCLEOTIDE SEQUENCE [LARGE SCALE GENOMIC DNA]</scope>
    <source>
        <strain evidence="2 3">YJ13C</strain>
    </source>
</reference>
<dbReference type="PANTHER" id="PTHR12935:SF0">
    <property type="entry name" value="GAMMA-GLUTAMYLCYCLOTRANSFERASE"/>
    <property type="match status" value="1"/>
</dbReference>
<dbReference type="PANTHER" id="PTHR12935">
    <property type="entry name" value="GAMMA-GLUTAMYLCYCLOTRANSFERASE"/>
    <property type="match status" value="1"/>
</dbReference>
<dbReference type="InterPro" id="IPR017939">
    <property type="entry name" value="G-Glutamylcylcotransferase"/>
</dbReference>
<sequence>MFYYFGYGSNINLISLKAKGVIPVSSEKAVLKDWKLRFNVQHWFTHEGGMGNIEPSTDSGNWVEGMIHLCPEEHLPSLDAMESEGVAYKRIEIEVETDNGPKKALTYVGMPAFLNEECLPTRRYLNIILKGAIQAGLSENYLFKLQNQVLKPEETYPDFEPQKDVNKEFNSESISPYKNLTALAGHVFDMSKARRNLQVITPLFGGKDMTLFHIKRHDSSTGNEQIEDFLNDRISPAVKNYLNGYLDAYQKEFEYVGKYKY</sequence>
<dbReference type="Pfam" id="PF13772">
    <property type="entry name" value="AIG2_2"/>
    <property type="match status" value="1"/>
</dbReference>
<evidence type="ECO:0000313" key="3">
    <source>
        <dbReference type="Proteomes" id="UP000664480"/>
    </source>
</evidence>
<evidence type="ECO:0000313" key="2">
    <source>
        <dbReference type="EMBL" id="MBN7817440.1"/>
    </source>
</evidence>
<dbReference type="Proteomes" id="UP000664480">
    <property type="component" value="Unassembled WGS sequence"/>
</dbReference>
<comment type="caution">
    <text evidence="2">The sequence shown here is derived from an EMBL/GenBank/DDBJ whole genome shotgun (WGS) entry which is preliminary data.</text>
</comment>
<name>A0ABS3CL08_9BACT</name>
<dbReference type="InterPro" id="IPR013024">
    <property type="entry name" value="GGCT-like"/>
</dbReference>
<dbReference type="RefSeq" id="WP_206588113.1">
    <property type="nucleotide sequence ID" value="NZ_JAFKCU010000005.1"/>
</dbReference>
<proteinExistence type="predicted"/>
<accession>A0ABS3CL08</accession>
<keyword evidence="3" id="KW-1185">Reference proteome</keyword>
<gene>
    <name evidence="2" type="ORF">J0A69_18510</name>
</gene>
<dbReference type="InterPro" id="IPR036568">
    <property type="entry name" value="GGCT-like_sf"/>
</dbReference>
<dbReference type="Gene3D" id="3.10.490.10">
    <property type="entry name" value="Gamma-glutamyl cyclotransferase-like"/>
    <property type="match status" value="1"/>
</dbReference>
<dbReference type="SUPFAM" id="SSF110857">
    <property type="entry name" value="Gamma-glutamyl cyclotransferase-like"/>
    <property type="match status" value="1"/>
</dbReference>
<evidence type="ECO:0000256" key="1">
    <source>
        <dbReference type="ARBA" id="ARBA00023239"/>
    </source>
</evidence>